<accession>A0A9N7NIG5</accession>
<dbReference type="InterPro" id="IPR029058">
    <property type="entry name" value="AB_hydrolase_fold"/>
</dbReference>
<dbReference type="PANTHER" id="PTHR31479">
    <property type="entry name" value="ALPHA/BETA-HYDROLASES SUPERFAMILY PROTEIN"/>
    <property type="match status" value="1"/>
</dbReference>
<dbReference type="PANTHER" id="PTHR31479:SF3">
    <property type="entry name" value="ALPHA_BETA-HYDROLASES SUPERFAMILY PROTEIN"/>
    <property type="match status" value="1"/>
</dbReference>
<protein>
    <submittedName>
        <fullName evidence="1">Alpha/beta-Hydrolases superfamily protein</fullName>
    </submittedName>
</protein>
<comment type="caution">
    <text evidence="1">The sequence shown here is derived from an EMBL/GenBank/DDBJ whole genome shotgun (WGS) entry which is preliminary data.</text>
</comment>
<reference evidence="1" key="1">
    <citation type="submission" date="2019-12" db="EMBL/GenBank/DDBJ databases">
        <authorList>
            <person name="Scholes J."/>
        </authorList>
    </citation>
    <scope>NUCLEOTIDE SEQUENCE</scope>
</reference>
<dbReference type="AlphaFoldDB" id="A0A9N7NIG5"/>
<evidence type="ECO:0000313" key="2">
    <source>
        <dbReference type="Proteomes" id="UP001153555"/>
    </source>
</evidence>
<keyword evidence="2" id="KW-1185">Reference proteome</keyword>
<gene>
    <name evidence="1" type="ORF">SHERM_02980</name>
</gene>
<dbReference type="Proteomes" id="UP001153555">
    <property type="component" value="Unassembled WGS sequence"/>
</dbReference>
<dbReference type="EMBL" id="CACSLK010029771">
    <property type="protein sequence ID" value="CAA0835696.1"/>
    <property type="molecule type" value="Genomic_DNA"/>
</dbReference>
<dbReference type="SUPFAM" id="SSF53474">
    <property type="entry name" value="alpha/beta-Hydrolases"/>
    <property type="match status" value="1"/>
</dbReference>
<evidence type="ECO:0000313" key="1">
    <source>
        <dbReference type="EMBL" id="CAA0835696.1"/>
    </source>
</evidence>
<proteinExistence type="predicted"/>
<name>A0A9N7NIG5_STRHE</name>
<organism evidence="1 2">
    <name type="scientific">Striga hermonthica</name>
    <name type="common">Purple witchweed</name>
    <name type="synonym">Buchnera hermonthica</name>
    <dbReference type="NCBI Taxonomy" id="68872"/>
    <lineage>
        <taxon>Eukaryota</taxon>
        <taxon>Viridiplantae</taxon>
        <taxon>Streptophyta</taxon>
        <taxon>Embryophyta</taxon>
        <taxon>Tracheophyta</taxon>
        <taxon>Spermatophyta</taxon>
        <taxon>Magnoliopsida</taxon>
        <taxon>eudicotyledons</taxon>
        <taxon>Gunneridae</taxon>
        <taxon>Pentapetalae</taxon>
        <taxon>asterids</taxon>
        <taxon>lamiids</taxon>
        <taxon>Lamiales</taxon>
        <taxon>Orobanchaceae</taxon>
        <taxon>Buchnereae</taxon>
        <taxon>Striga</taxon>
    </lineage>
</organism>
<sequence length="192" mass="21154">MREIMVEESEELYQETHNSISDAILEWDRTAALSDFVLLRPSGAPRAVLALRGTLLKGPTIGRDIKDDLRFLTWESLKGSVRFERALKALKEISVRYESNNVCVAGHSLGVGFALQVGKELAKEGKEEKKRVPHLYINSSVDICCYYNDPVVETRGIDGSGEDNENDVNAAAAAEAEAKLFVLSRGILGLES</sequence>
<dbReference type="OrthoDB" id="1707188at2759"/>